<name>A0AAE0BJE2_9CHLO</name>
<keyword evidence="3" id="KW-1185">Reference proteome</keyword>
<evidence type="ECO:0000313" key="3">
    <source>
        <dbReference type="Proteomes" id="UP001190700"/>
    </source>
</evidence>
<organism evidence="2 3">
    <name type="scientific">Cymbomonas tetramitiformis</name>
    <dbReference type="NCBI Taxonomy" id="36881"/>
    <lineage>
        <taxon>Eukaryota</taxon>
        <taxon>Viridiplantae</taxon>
        <taxon>Chlorophyta</taxon>
        <taxon>Pyramimonadophyceae</taxon>
        <taxon>Pyramimonadales</taxon>
        <taxon>Pyramimonadaceae</taxon>
        <taxon>Cymbomonas</taxon>
    </lineage>
</organism>
<feature type="compositionally biased region" description="Basic and acidic residues" evidence="1">
    <location>
        <begin position="142"/>
        <end position="152"/>
    </location>
</feature>
<accession>A0AAE0BJE2</accession>
<proteinExistence type="predicted"/>
<dbReference type="Proteomes" id="UP001190700">
    <property type="component" value="Unassembled WGS sequence"/>
</dbReference>
<sequence>MEEVAEVAWGGRSSCPEESVGEGLGDMGQREGGRGEDAVKAVGLGERCEEVRGRFGCRIGIVLEGDGRRHRAAAAVDAGDSHRLRGHVGTPGHVGNESSPELRVILWVIQGRHRQAGEDDGRCGQTNLQSVGQGETTEEEEKVERGVGEQEGKPTTFRSRGSGQGDWGGGRGVVVAAVWVMEVEAEVALVAAKRTGVDKKVDMVRRKVWVVRGAEERQLR</sequence>
<dbReference type="AlphaFoldDB" id="A0AAE0BJE2"/>
<feature type="region of interest" description="Disordered" evidence="1">
    <location>
        <begin position="1"/>
        <end position="34"/>
    </location>
</feature>
<feature type="region of interest" description="Disordered" evidence="1">
    <location>
        <begin position="116"/>
        <end position="165"/>
    </location>
</feature>
<gene>
    <name evidence="2" type="ORF">CYMTET_52281</name>
</gene>
<evidence type="ECO:0000313" key="2">
    <source>
        <dbReference type="EMBL" id="KAK3237661.1"/>
    </source>
</evidence>
<dbReference type="EMBL" id="LGRX02034492">
    <property type="protein sequence ID" value="KAK3237661.1"/>
    <property type="molecule type" value="Genomic_DNA"/>
</dbReference>
<reference evidence="2 3" key="1">
    <citation type="journal article" date="2015" name="Genome Biol. Evol.">
        <title>Comparative Genomics of a Bacterivorous Green Alga Reveals Evolutionary Causalities and Consequences of Phago-Mixotrophic Mode of Nutrition.</title>
        <authorList>
            <person name="Burns J.A."/>
            <person name="Paasch A."/>
            <person name="Narechania A."/>
            <person name="Kim E."/>
        </authorList>
    </citation>
    <scope>NUCLEOTIDE SEQUENCE [LARGE SCALE GENOMIC DNA]</scope>
    <source>
        <strain evidence="2 3">PLY_AMNH</strain>
    </source>
</reference>
<comment type="caution">
    <text evidence="2">The sequence shown here is derived from an EMBL/GenBank/DDBJ whole genome shotgun (WGS) entry which is preliminary data.</text>
</comment>
<evidence type="ECO:0000256" key="1">
    <source>
        <dbReference type="SAM" id="MobiDB-lite"/>
    </source>
</evidence>
<protein>
    <submittedName>
        <fullName evidence="2">Uncharacterized protein</fullName>
    </submittedName>
</protein>